<keyword evidence="1" id="KW-0378">Hydrolase</keyword>
<gene>
    <name evidence="6" type="ORF">WR25_24500</name>
</gene>
<feature type="signal peptide" evidence="4">
    <location>
        <begin position="1"/>
        <end position="19"/>
    </location>
</feature>
<name>A0A2A2KJ25_9BILA</name>
<keyword evidence="4" id="KW-0732">Signal</keyword>
<dbReference type="InterPro" id="IPR029058">
    <property type="entry name" value="AB_hydrolase_fold"/>
</dbReference>
<comment type="similarity">
    <text evidence="2">Belongs to the AB hydrolase superfamily. Epoxide hydrolase family.</text>
</comment>
<dbReference type="OrthoDB" id="408373at2759"/>
<dbReference type="AlphaFoldDB" id="A0A2A2KJ25"/>
<dbReference type="STRING" id="2018661.A0A2A2KJ25"/>
<accession>A0A2A2KJ25</accession>
<evidence type="ECO:0000259" key="5">
    <source>
        <dbReference type="Pfam" id="PF00561"/>
    </source>
</evidence>
<reference evidence="6 7" key="1">
    <citation type="journal article" date="2017" name="Curr. Biol.">
        <title>Genome architecture and evolution of a unichromosomal asexual nematode.</title>
        <authorList>
            <person name="Fradin H."/>
            <person name="Zegar C."/>
            <person name="Gutwein M."/>
            <person name="Lucas J."/>
            <person name="Kovtun M."/>
            <person name="Corcoran D."/>
            <person name="Baugh L.R."/>
            <person name="Kiontke K."/>
            <person name="Gunsalus K."/>
            <person name="Fitch D.H."/>
            <person name="Piano F."/>
        </authorList>
    </citation>
    <scope>NUCLEOTIDE SEQUENCE [LARGE SCALE GENOMIC DNA]</scope>
    <source>
        <strain evidence="6">PF1309</strain>
    </source>
</reference>
<dbReference type="InterPro" id="IPR000073">
    <property type="entry name" value="AB_hydrolase_1"/>
</dbReference>
<dbReference type="SUPFAM" id="SSF53474">
    <property type="entry name" value="alpha/beta-Hydrolases"/>
    <property type="match status" value="1"/>
</dbReference>
<dbReference type="PRINTS" id="PR00111">
    <property type="entry name" value="ABHYDROLASE"/>
</dbReference>
<feature type="compositionally biased region" description="Polar residues" evidence="3">
    <location>
        <begin position="462"/>
        <end position="474"/>
    </location>
</feature>
<dbReference type="InterPro" id="IPR000639">
    <property type="entry name" value="Epox_hydrolase-like"/>
</dbReference>
<proteinExistence type="inferred from homology"/>
<dbReference type="PANTHER" id="PTHR43329">
    <property type="entry name" value="EPOXIDE HYDROLASE"/>
    <property type="match status" value="1"/>
</dbReference>
<evidence type="ECO:0000256" key="3">
    <source>
        <dbReference type="SAM" id="MobiDB-lite"/>
    </source>
</evidence>
<evidence type="ECO:0000256" key="1">
    <source>
        <dbReference type="ARBA" id="ARBA00022801"/>
    </source>
</evidence>
<sequence length="474" mass="54905">MQQLMTGLLCSLLVSLALSQSQDNDDSAVLIADEIANQPQDTAAETTFDKRSPSAKWMRFGKRSPSAKWMRFGKRSPSAKWMRSHFQALSDTTIQQHTSQKPLKPEAEMGLIGEIIQSTYVRCQQILWTTLTIFKLAFDRLRYGGSSGTRYEKPRCLEGWQESYIMLSQVQLHYVETGPKDGPLMLFIHGFPEFWYSWRFQLKHFADKYRCIAIDQRGYNLSDKPKDMADYRTDFMVNDVKDVIERLGYKKAILVSHDWGGIVAWRVAFIYPELVDKMIVLNCPHPAGFREIMVNFPKQRLNSWYIYMFRTPYIPEAAMRAQDYKMLENAFRGKKGGLKNPQNFTDEDLQAWKHVFSQEGALTPPINYYRCLWHSPLPKRSETYINAKTLIIWGTEDPFLIPECAEYSAKYCHDVQVVKIEGASHWVMQDEPEKVNKAMRDFLESNDPQPNSEAVALESERGMTTQRSESNSKL</sequence>
<feature type="domain" description="AB hydrolase-1" evidence="5">
    <location>
        <begin position="183"/>
        <end position="431"/>
    </location>
</feature>
<dbReference type="EMBL" id="LIAE01008476">
    <property type="protein sequence ID" value="PAV73839.1"/>
    <property type="molecule type" value="Genomic_DNA"/>
</dbReference>
<dbReference type="GO" id="GO:0004301">
    <property type="term" value="F:epoxide hydrolase activity"/>
    <property type="evidence" value="ECO:0007669"/>
    <property type="project" value="UniProtKB-ARBA"/>
</dbReference>
<keyword evidence="7" id="KW-1185">Reference proteome</keyword>
<organism evidence="6 7">
    <name type="scientific">Diploscapter pachys</name>
    <dbReference type="NCBI Taxonomy" id="2018661"/>
    <lineage>
        <taxon>Eukaryota</taxon>
        <taxon>Metazoa</taxon>
        <taxon>Ecdysozoa</taxon>
        <taxon>Nematoda</taxon>
        <taxon>Chromadorea</taxon>
        <taxon>Rhabditida</taxon>
        <taxon>Rhabditina</taxon>
        <taxon>Rhabditomorpha</taxon>
        <taxon>Rhabditoidea</taxon>
        <taxon>Rhabditidae</taxon>
        <taxon>Diploscapter</taxon>
    </lineage>
</organism>
<evidence type="ECO:0000313" key="6">
    <source>
        <dbReference type="EMBL" id="PAV73839.1"/>
    </source>
</evidence>
<dbReference type="Pfam" id="PF00561">
    <property type="entry name" value="Abhydrolase_1"/>
    <property type="match status" value="1"/>
</dbReference>
<dbReference type="PRINTS" id="PR00412">
    <property type="entry name" value="EPOXHYDRLASE"/>
</dbReference>
<protein>
    <recommendedName>
        <fullName evidence="5">AB hydrolase-1 domain-containing protein</fullName>
    </recommendedName>
</protein>
<evidence type="ECO:0000256" key="4">
    <source>
        <dbReference type="SAM" id="SignalP"/>
    </source>
</evidence>
<evidence type="ECO:0000313" key="7">
    <source>
        <dbReference type="Proteomes" id="UP000218231"/>
    </source>
</evidence>
<feature type="chain" id="PRO_5012561926" description="AB hydrolase-1 domain-containing protein" evidence="4">
    <location>
        <begin position="20"/>
        <end position="474"/>
    </location>
</feature>
<evidence type="ECO:0000256" key="2">
    <source>
        <dbReference type="ARBA" id="ARBA00038334"/>
    </source>
</evidence>
<feature type="region of interest" description="Disordered" evidence="3">
    <location>
        <begin position="440"/>
        <end position="474"/>
    </location>
</feature>
<dbReference type="Proteomes" id="UP000218231">
    <property type="component" value="Unassembled WGS sequence"/>
</dbReference>
<dbReference type="Gene3D" id="3.40.50.1820">
    <property type="entry name" value="alpha/beta hydrolase"/>
    <property type="match status" value="1"/>
</dbReference>
<comment type="caution">
    <text evidence="6">The sequence shown here is derived from an EMBL/GenBank/DDBJ whole genome shotgun (WGS) entry which is preliminary data.</text>
</comment>